<dbReference type="PANTHER" id="PTHR11811">
    <property type="entry name" value="6-PHOSPHOGLUCONATE DEHYDROGENASE"/>
    <property type="match status" value="1"/>
</dbReference>
<dbReference type="FunFam" id="1.10.1040.10:FF:000032">
    <property type="entry name" value="6-phosphogluconate dehydrogenase, decarboxylating"/>
    <property type="match status" value="1"/>
</dbReference>
<feature type="binding site" evidence="15">
    <location>
        <begin position="10"/>
        <end position="15"/>
    </location>
    <ligand>
        <name>NADP(+)</name>
        <dbReference type="ChEBI" id="CHEBI:58349"/>
    </ligand>
</feature>
<dbReference type="InterPro" id="IPR006114">
    <property type="entry name" value="6PGDH_C"/>
</dbReference>
<keyword evidence="7 12" id="KW-0521">NADP</keyword>
<dbReference type="Pfam" id="PF03446">
    <property type="entry name" value="NAD_binding_2"/>
    <property type="match status" value="1"/>
</dbReference>
<dbReference type="Gene3D" id="1.10.1040.10">
    <property type="entry name" value="N-(1-d-carboxylethyl)-l-norvaline Dehydrogenase, domain 2"/>
    <property type="match status" value="1"/>
</dbReference>
<dbReference type="GO" id="GO:0050661">
    <property type="term" value="F:NADP binding"/>
    <property type="evidence" value="ECO:0007669"/>
    <property type="project" value="InterPro"/>
</dbReference>
<keyword evidence="10 12" id="KW-0570">Pentose shunt</keyword>
<feature type="active site" description="Proton donor" evidence="13">
    <location>
        <position position="191"/>
    </location>
</feature>
<dbReference type="InterPro" id="IPR006184">
    <property type="entry name" value="6PGdom_BS"/>
</dbReference>
<dbReference type="Pfam" id="PF00393">
    <property type="entry name" value="6PGD"/>
    <property type="match status" value="1"/>
</dbReference>
<evidence type="ECO:0000256" key="14">
    <source>
        <dbReference type="PIRSR" id="PIRSR000109-2"/>
    </source>
</evidence>
<name>A0A5J5GIU6_9RHOB</name>
<accession>A0A5J5GIU6</accession>
<dbReference type="InterPro" id="IPR006113">
    <property type="entry name" value="6PGDH_Gnd/GntZ"/>
</dbReference>
<comment type="catalytic activity">
    <reaction evidence="11 12 16">
        <text>6-phospho-D-gluconate + NADP(+) = D-ribulose 5-phosphate + CO2 + NADPH</text>
        <dbReference type="Rhea" id="RHEA:10116"/>
        <dbReference type="ChEBI" id="CHEBI:16526"/>
        <dbReference type="ChEBI" id="CHEBI:57783"/>
        <dbReference type="ChEBI" id="CHEBI:58121"/>
        <dbReference type="ChEBI" id="CHEBI:58349"/>
        <dbReference type="ChEBI" id="CHEBI:58759"/>
        <dbReference type="EC" id="1.1.1.44"/>
    </reaction>
</comment>
<evidence type="ECO:0000256" key="1">
    <source>
        <dbReference type="ARBA" id="ARBA00002526"/>
    </source>
</evidence>
<feature type="domain" description="6-phosphogluconate dehydrogenase C-terminal" evidence="17">
    <location>
        <begin position="180"/>
        <end position="464"/>
    </location>
</feature>
<evidence type="ECO:0000313" key="19">
    <source>
        <dbReference type="Proteomes" id="UP000326554"/>
    </source>
</evidence>
<comment type="function">
    <text evidence="1 12">Catalyzes the oxidative decarboxylation of 6-phosphogluconate to ribulose 5-phosphate and CO(2), with concomitant reduction of NADP to NADPH.</text>
</comment>
<dbReference type="RefSeq" id="WP_150445439.1">
    <property type="nucleotide sequence ID" value="NZ_VYQE01000003.1"/>
</dbReference>
<evidence type="ECO:0000259" key="17">
    <source>
        <dbReference type="SMART" id="SM01350"/>
    </source>
</evidence>
<feature type="binding site" description="in other chain" evidence="14">
    <location>
        <position position="261"/>
    </location>
    <ligand>
        <name>substrate</name>
        <note>ligand shared between dimeric partners</note>
    </ligand>
</feature>
<dbReference type="SMART" id="SM01350">
    <property type="entry name" value="6PGD"/>
    <property type="match status" value="1"/>
</dbReference>
<dbReference type="EC" id="1.1.1.44" evidence="5 12"/>
<evidence type="ECO:0000256" key="7">
    <source>
        <dbReference type="ARBA" id="ARBA00022857"/>
    </source>
</evidence>
<feature type="active site" description="Proton acceptor" evidence="13">
    <location>
        <position position="184"/>
    </location>
</feature>
<dbReference type="GO" id="GO:0019521">
    <property type="term" value="P:D-gluconate metabolic process"/>
    <property type="evidence" value="ECO:0007669"/>
    <property type="project" value="UniProtKB-KW"/>
</dbReference>
<organism evidence="18 19">
    <name type="scientific">Histidinibacterium aquaticum</name>
    <dbReference type="NCBI Taxonomy" id="2613962"/>
    <lineage>
        <taxon>Bacteria</taxon>
        <taxon>Pseudomonadati</taxon>
        <taxon>Pseudomonadota</taxon>
        <taxon>Alphaproteobacteria</taxon>
        <taxon>Rhodobacterales</taxon>
        <taxon>Paracoccaceae</taxon>
        <taxon>Histidinibacterium</taxon>
    </lineage>
</organism>
<dbReference type="Gene3D" id="1.20.5.320">
    <property type="entry name" value="6-Phosphogluconate Dehydrogenase, domain 3"/>
    <property type="match status" value="1"/>
</dbReference>
<feature type="binding site" evidence="14">
    <location>
        <position position="448"/>
    </location>
    <ligand>
        <name>substrate</name>
        <note>ligand shared between dimeric partners</note>
    </ligand>
</feature>
<feature type="binding site" evidence="14">
    <location>
        <position position="442"/>
    </location>
    <ligand>
        <name>substrate</name>
        <note>ligand shared between dimeric partners</note>
    </ligand>
</feature>
<evidence type="ECO:0000256" key="12">
    <source>
        <dbReference type="PIRNR" id="PIRNR000109"/>
    </source>
</evidence>
<dbReference type="InterPro" id="IPR013328">
    <property type="entry name" value="6PGD_dom2"/>
</dbReference>
<dbReference type="EMBL" id="VYQE01000003">
    <property type="protein sequence ID" value="KAA9008156.1"/>
    <property type="molecule type" value="Genomic_DNA"/>
</dbReference>
<dbReference type="NCBIfam" id="NF006765">
    <property type="entry name" value="PRK09287.1"/>
    <property type="match status" value="1"/>
</dbReference>
<evidence type="ECO:0000256" key="10">
    <source>
        <dbReference type="ARBA" id="ARBA00023126"/>
    </source>
</evidence>
<feature type="binding site" description="in other chain" evidence="14">
    <location>
        <position position="192"/>
    </location>
    <ligand>
        <name>substrate</name>
        <note>ligand shared between dimeric partners</note>
    </ligand>
</feature>
<proteinExistence type="inferred from homology"/>
<feature type="binding site" description="in other chain" evidence="14">
    <location>
        <position position="104"/>
    </location>
    <ligand>
        <name>substrate</name>
        <note>ligand shared between dimeric partners</note>
    </ligand>
</feature>
<evidence type="ECO:0000313" key="18">
    <source>
        <dbReference type="EMBL" id="KAA9008156.1"/>
    </source>
</evidence>
<dbReference type="GO" id="GO:0004616">
    <property type="term" value="F:phosphogluconate dehydrogenase (decarboxylating) activity"/>
    <property type="evidence" value="ECO:0007669"/>
    <property type="project" value="UniProtKB-EC"/>
</dbReference>
<dbReference type="InterPro" id="IPR036291">
    <property type="entry name" value="NAD(P)-bd_dom_sf"/>
</dbReference>
<keyword evidence="19" id="KW-1185">Reference proteome</keyword>
<dbReference type="Proteomes" id="UP000326554">
    <property type="component" value="Unassembled WGS sequence"/>
</dbReference>
<feature type="binding site" description="in other chain" evidence="14">
    <location>
        <position position="288"/>
    </location>
    <ligand>
        <name>substrate</name>
        <note>ligand shared between dimeric partners</note>
    </ligand>
</feature>
<evidence type="ECO:0000256" key="9">
    <source>
        <dbReference type="ARBA" id="ARBA00023064"/>
    </source>
</evidence>
<dbReference type="InterPro" id="IPR006115">
    <property type="entry name" value="6PGDH_NADP-bd"/>
</dbReference>
<evidence type="ECO:0000256" key="8">
    <source>
        <dbReference type="ARBA" id="ARBA00023002"/>
    </source>
</evidence>
<reference evidence="18 19" key="1">
    <citation type="submission" date="2019-09" db="EMBL/GenBank/DDBJ databases">
        <authorList>
            <person name="Park J.-S."/>
            <person name="Choi H.-J."/>
        </authorList>
    </citation>
    <scope>NUCLEOTIDE SEQUENCE [LARGE SCALE GENOMIC DNA]</scope>
    <source>
        <strain evidence="18 19">176SS1-4</strain>
    </source>
</reference>
<dbReference type="PRINTS" id="PR00076">
    <property type="entry name" value="6PGDHDRGNASE"/>
</dbReference>
<dbReference type="SUPFAM" id="SSF48179">
    <property type="entry name" value="6-phosphogluconate dehydrogenase C-terminal domain-like"/>
    <property type="match status" value="1"/>
</dbReference>
<evidence type="ECO:0000256" key="2">
    <source>
        <dbReference type="ARBA" id="ARBA00004874"/>
    </source>
</evidence>
<feature type="binding site" evidence="15">
    <location>
        <position position="104"/>
    </location>
    <ligand>
        <name>NADP(+)</name>
        <dbReference type="ChEBI" id="CHEBI:58349"/>
    </ligand>
</feature>
<dbReference type="NCBIfam" id="TIGR00873">
    <property type="entry name" value="gnd"/>
    <property type="match status" value="1"/>
</dbReference>
<feature type="binding site" description="in other chain" evidence="14">
    <location>
        <begin position="187"/>
        <end position="188"/>
    </location>
    <ligand>
        <name>substrate</name>
        <note>ligand shared between dimeric partners</note>
    </ligand>
</feature>
<comment type="subunit">
    <text evidence="4 12">Homodimer.</text>
</comment>
<evidence type="ECO:0000256" key="13">
    <source>
        <dbReference type="PIRSR" id="PIRSR000109-1"/>
    </source>
</evidence>
<keyword evidence="9 16" id="KW-0311">Gluconate utilization</keyword>
<evidence type="ECO:0000256" key="11">
    <source>
        <dbReference type="ARBA" id="ARBA00048640"/>
    </source>
</evidence>
<dbReference type="AlphaFoldDB" id="A0A5J5GIU6"/>
<evidence type="ECO:0000256" key="16">
    <source>
        <dbReference type="RuleBase" id="RU000485"/>
    </source>
</evidence>
<comment type="similarity">
    <text evidence="3 12 16">Belongs to the 6-phosphogluconate dehydrogenase family.</text>
</comment>
<dbReference type="InterPro" id="IPR008927">
    <property type="entry name" value="6-PGluconate_DH-like_C_sf"/>
</dbReference>
<evidence type="ECO:0000256" key="3">
    <source>
        <dbReference type="ARBA" id="ARBA00008419"/>
    </source>
</evidence>
<comment type="pathway">
    <text evidence="2 12 16">Carbohydrate degradation; pentose phosphate pathway; D-ribulose 5-phosphate from D-glucose 6-phosphate (oxidative stage): step 3/3.</text>
</comment>
<evidence type="ECO:0000256" key="6">
    <source>
        <dbReference type="ARBA" id="ARBA00018193"/>
    </source>
</evidence>
<feature type="binding site" evidence="15">
    <location>
        <begin position="33"/>
        <end position="35"/>
    </location>
    <ligand>
        <name>NADP(+)</name>
        <dbReference type="ChEBI" id="CHEBI:58349"/>
    </ligand>
</feature>
<keyword evidence="8 12" id="KW-0560">Oxidoreductase</keyword>
<dbReference type="GO" id="GO:0006098">
    <property type="term" value="P:pentose-phosphate shunt"/>
    <property type="evidence" value="ECO:0007669"/>
    <property type="project" value="UniProtKB-UniPathway"/>
</dbReference>
<feature type="binding site" evidence="15">
    <location>
        <begin position="76"/>
        <end position="78"/>
    </location>
    <ligand>
        <name>NADP(+)</name>
        <dbReference type="ChEBI" id="CHEBI:58349"/>
    </ligand>
</feature>
<dbReference type="PROSITE" id="PS00461">
    <property type="entry name" value="6PGD"/>
    <property type="match status" value="1"/>
</dbReference>
<dbReference type="PIRSF" id="PIRSF000109">
    <property type="entry name" value="6PGD"/>
    <property type="match status" value="1"/>
</dbReference>
<sequence>MTTPSLGLYGLGTMGSALALNILDNGYALHVSNRSDDKVPEFEAEAGPLAERLTGHASLVEMAKAMTAPRAVILMVPAGKPVDDCIADLEPVLEKGDVIVDAGNADFNDTMRRTKQVEAKGLAFLGMGVSGGEDGARHGPSIMVGGTNDVWEGLREVIEAIAAKFEGDPCAARLGPDGAGHFVKTVHNGIEYADMELIAETYGLMRYGLNRPVSEVGKTFKRWNEGRLQSYLVEITGEVLAVEDAGGAPFVDTILDRAGQKGTGRWTVIEAVRMGQSASVIEAAVGARAWSAEKPVREGGADILGWVREDVDLSEEDLEAALLAGRIVAYAQGFRILEASSNEFGWDLDFSRIAEIWRAGCIIRSRLLDDISQAFRSEPPQGQLVFAPAFAEMLKETVPALRRVVSAATLAAHPVPGLTAALGFLDTFAQARGTTELIQAQRDFFGRHGFDLIGGDTGQHGPWWD</sequence>
<evidence type="ECO:0000256" key="15">
    <source>
        <dbReference type="PIRSR" id="PIRSR000109-3"/>
    </source>
</evidence>
<dbReference type="UniPathway" id="UPA00115">
    <property type="reaction ID" value="UER00410"/>
</dbReference>
<evidence type="ECO:0000256" key="4">
    <source>
        <dbReference type="ARBA" id="ARBA00011738"/>
    </source>
</evidence>
<gene>
    <name evidence="18" type="primary">gndA</name>
    <name evidence="18" type="ORF">F3S47_11700</name>
</gene>
<comment type="caution">
    <text evidence="18">The sequence shown here is derived from an EMBL/GenBank/DDBJ whole genome shotgun (WGS) entry which is preliminary data.</text>
</comment>
<dbReference type="Gene3D" id="3.40.50.720">
    <property type="entry name" value="NAD(P)-binding Rossmann-like Domain"/>
    <property type="match status" value="1"/>
</dbReference>
<feature type="binding site" description="in other chain" evidence="14">
    <location>
        <begin position="130"/>
        <end position="132"/>
    </location>
    <ligand>
        <name>substrate</name>
        <note>ligand shared between dimeric partners</note>
    </ligand>
</feature>
<protein>
    <recommendedName>
        <fullName evidence="6 12">6-phosphogluconate dehydrogenase, decarboxylating</fullName>
        <ecNumber evidence="5 12">1.1.1.44</ecNumber>
    </recommendedName>
</protein>
<dbReference type="InterPro" id="IPR006183">
    <property type="entry name" value="Pgluconate_DH"/>
</dbReference>
<evidence type="ECO:0000256" key="5">
    <source>
        <dbReference type="ARBA" id="ARBA00013011"/>
    </source>
</evidence>
<dbReference type="SUPFAM" id="SSF51735">
    <property type="entry name" value="NAD(P)-binding Rossmann-fold domains"/>
    <property type="match status" value="1"/>
</dbReference>